<dbReference type="AlphaFoldDB" id="A0A9P8XZW3"/>
<sequence length="586" mass="63383">MAETNTAAWPRFQLVLVSKDGTVFPSFPSSAFAGGDADKIRLADIRTRAAISAKLKFTAEGSAFVGDETTLSYYMSLRGVDIRSQKDDLESSEKTSAEIPTVKIELILNGFKATPTAPAVSPAKYQEEIEKLLVVDQSGAAKVGDLKKLSSTLDSLRSDSMVITAAASVPSEFTKEPLDLTEGQWDYVLRNTRALHGWYNRGNVMMKARKKAFDIAPPLGAAGETPNGVSNDKGVVLPLPPFYISDDATVDVTETRSALEREMADSGFSQQAIKASGGGGTMGVLATAAAAYEKQSSEAAKTIEASTVQAVHVAYKFPRATIELDAYSLQLTTEAKSRALGVSTVADMDRWYRDFGNVFALQFTLGGELTSSRLFDSHDNSSLASFKDSIKLAAGLSISSPYVTAGFSTSSVDATEHAEGEKTTNQNLRLTWKARGGNTLLCSNPPLWTATVKDYRLWRIMDQQCLVSMSNLVGEVDIRAAEHLTHPEAWTGDNGSSSDGAADDSDRERLWSALYDVFNNAGGHPLASRIQEFYNSAAFDLTQYNQALGPGERELSLKTKLPWSKLDLEHKTCVGILARKMGIINI</sequence>
<dbReference type="Pfam" id="PF22693">
    <property type="entry name" value="MACPF_1"/>
    <property type="match status" value="1"/>
</dbReference>
<dbReference type="OrthoDB" id="2562973at2759"/>
<evidence type="ECO:0000313" key="2">
    <source>
        <dbReference type="EMBL" id="KAH7024703.1"/>
    </source>
</evidence>
<dbReference type="InterPro" id="IPR054586">
    <property type="entry name" value="MACPF_1_fungal"/>
</dbReference>
<comment type="caution">
    <text evidence="2">The sequence shown here is derived from an EMBL/GenBank/DDBJ whole genome shotgun (WGS) entry which is preliminary data.</text>
</comment>
<keyword evidence="3" id="KW-1185">Reference proteome</keyword>
<evidence type="ECO:0000259" key="1">
    <source>
        <dbReference type="Pfam" id="PF22693"/>
    </source>
</evidence>
<dbReference type="RefSeq" id="XP_046008251.1">
    <property type="nucleotide sequence ID" value="XM_046159329.1"/>
</dbReference>
<organism evidence="2 3">
    <name type="scientific">Microdochium trichocladiopsis</name>
    <dbReference type="NCBI Taxonomy" id="1682393"/>
    <lineage>
        <taxon>Eukaryota</taxon>
        <taxon>Fungi</taxon>
        <taxon>Dikarya</taxon>
        <taxon>Ascomycota</taxon>
        <taxon>Pezizomycotina</taxon>
        <taxon>Sordariomycetes</taxon>
        <taxon>Xylariomycetidae</taxon>
        <taxon>Xylariales</taxon>
        <taxon>Microdochiaceae</taxon>
        <taxon>Microdochium</taxon>
    </lineage>
</organism>
<evidence type="ECO:0000313" key="3">
    <source>
        <dbReference type="Proteomes" id="UP000756346"/>
    </source>
</evidence>
<name>A0A9P8XZW3_9PEZI</name>
<gene>
    <name evidence="2" type="ORF">B0I36DRAFT_366624</name>
</gene>
<dbReference type="EMBL" id="JAGTJQ010000009">
    <property type="protein sequence ID" value="KAH7024703.1"/>
    <property type="molecule type" value="Genomic_DNA"/>
</dbReference>
<feature type="domain" description="MACPF-like" evidence="1">
    <location>
        <begin position="261"/>
        <end position="467"/>
    </location>
</feature>
<dbReference type="Proteomes" id="UP000756346">
    <property type="component" value="Unassembled WGS sequence"/>
</dbReference>
<accession>A0A9P8XZW3</accession>
<reference evidence="2" key="1">
    <citation type="journal article" date="2021" name="Nat. Commun.">
        <title>Genetic determinants of endophytism in the Arabidopsis root mycobiome.</title>
        <authorList>
            <person name="Mesny F."/>
            <person name="Miyauchi S."/>
            <person name="Thiergart T."/>
            <person name="Pickel B."/>
            <person name="Atanasova L."/>
            <person name="Karlsson M."/>
            <person name="Huettel B."/>
            <person name="Barry K.W."/>
            <person name="Haridas S."/>
            <person name="Chen C."/>
            <person name="Bauer D."/>
            <person name="Andreopoulos W."/>
            <person name="Pangilinan J."/>
            <person name="LaButti K."/>
            <person name="Riley R."/>
            <person name="Lipzen A."/>
            <person name="Clum A."/>
            <person name="Drula E."/>
            <person name="Henrissat B."/>
            <person name="Kohler A."/>
            <person name="Grigoriev I.V."/>
            <person name="Martin F.M."/>
            <person name="Hacquard S."/>
        </authorList>
    </citation>
    <scope>NUCLEOTIDE SEQUENCE</scope>
    <source>
        <strain evidence="2">MPI-CAGE-CH-0230</strain>
    </source>
</reference>
<proteinExistence type="predicted"/>
<protein>
    <recommendedName>
        <fullName evidence="1">MACPF-like domain-containing protein</fullName>
    </recommendedName>
</protein>
<dbReference type="GeneID" id="70188875"/>